<reference evidence="1" key="1">
    <citation type="journal article" date="2015" name="BMC Plant Biol.">
        <title>NDH expression marks major transitions in plant evolution and reveals coordinate intracellular gene loss.</title>
        <authorList>
            <person name="Ruhlman T.A."/>
            <person name="Chang W.J."/>
            <person name="Chen J.J."/>
            <person name="Huang Y.T."/>
            <person name="Chan M.T."/>
            <person name="Zhang J."/>
            <person name="Liao D.C."/>
            <person name="Blazier J.C."/>
            <person name="Jin X."/>
            <person name="Shih M.C."/>
            <person name="Jansen R.K."/>
            <person name="Lin C.S."/>
        </authorList>
    </citation>
    <scope>NUCLEOTIDE SEQUENCE</scope>
</reference>
<evidence type="ECO:0000313" key="1">
    <source>
        <dbReference type="EMBL" id="AKG63301.1"/>
    </source>
</evidence>
<dbReference type="AlphaFoldDB" id="A0A0F7H0N0"/>
<dbReference type="InterPro" id="IPR038150">
    <property type="entry name" value="CRR7-like_sf"/>
</dbReference>
<dbReference type="Pfam" id="PF12095">
    <property type="entry name" value="CRR7"/>
    <property type="match status" value="1"/>
</dbReference>
<dbReference type="GO" id="GO:0009570">
    <property type="term" value="C:chloroplast stroma"/>
    <property type="evidence" value="ECO:0007669"/>
    <property type="project" value="TreeGrafter"/>
</dbReference>
<gene>
    <name evidence="1" type="primary">CRR7</name>
</gene>
<protein>
    <submittedName>
        <fullName evidence="1">Chlororespiratory reduction 7</fullName>
    </submittedName>
</protein>
<accession>A0A0F7H0N0</accession>
<proteinExistence type="evidence at transcript level"/>
<dbReference type="FunFam" id="3.90.940.40:FF:000001">
    <property type="entry name" value="Protein CHLORORESPIRATORY REDUCTION 7 chloroplastic"/>
    <property type="match status" value="1"/>
</dbReference>
<sequence length="146" mass="16847">MHSVTCNGVPAFSSFDTSKTFGKTSLCRTIYGSQLVCPLVCFYLGQMLRSRKHHFEAFAIRRRRAHMRSETYVLLEPGKNEEFVSEEELKFRLKGWLESWPGKELPPDLARFETIDDAVSHLIRSVCELEIDGEVGSVQWYQVQVE</sequence>
<dbReference type="EMBL" id="KM585201">
    <property type="protein sequence ID" value="AKG63301.1"/>
    <property type="molecule type" value="mRNA"/>
</dbReference>
<dbReference type="PANTHER" id="PTHR36803:SF1">
    <property type="entry name" value="PROTEIN CHLORORESPIRATORY REDUCTION 7, CHLOROPLASTIC"/>
    <property type="match status" value="1"/>
</dbReference>
<dbReference type="InterPro" id="IPR021954">
    <property type="entry name" value="CRR7"/>
</dbReference>
<organism evidence="1">
    <name type="scientific">Goodyera fumata</name>
    <dbReference type="NCBI Taxonomy" id="1390594"/>
    <lineage>
        <taxon>Eukaryota</taxon>
        <taxon>Viridiplantae</taxon>
        <taxon>Streptophyta</taxon>
        <taxon>Embryophyta</taxon>
        <taxon>Tracheophyta</taxon>
        <taxon>Spermatophyta</taxon>
        <taxon>Magnoliopsida</taxon>
        <taxon>Liliopsida</taxon>
        <taxon>Asparagales</taxon>
        <taxon>Orchidaceae</taxon>
        <taxon>Orchidoideae</taxon>
        <taxon>Cranichideae</taxon>
        <taxon>Goodyerinae</taxon>
        <taxon>Goodyera</taxon>
    </lineage>
</organism>
<dbReference type="Gene3D" id="3.90.940.40">
    <property type="entry name" value="Protein CHLORORESPIRATORY REDUCTION 7"/>
    <property type="match status" value="1"/>
</dbReference>
<dbReference type="PANTHER" id="PTHR36803">
    <property type="entry name" value="PROTEIN CHLORORESPIRATORY REDUCTION 7, CHLOROPLASTIC"/>
    <property type="match status" value="1"/>
</dbReference>
<name>A0A0F7H0N0_9ASPA</name>